<organism evidence="2 3">
    <name type="scientific">Sporisorium reilianum (strain SRZ2)</name>
    <name type="common">Maize head smut fungus</name>
    <dbReference type="NCBI Taxonomy" id="999809"/>
    <lineage>
        <taxon>Eukaryota</taxon>
        <taxon>Fungi</taxon>
        <taxon>Dikarya</taxon>
        <taxon>Basidiomycota</taxon>
        <taxon>Ustilaginomycotina</taxon>
        <taxon>Ustilaginomycetes</taxon>
        <taxon>Ustilaginales</taxon>
        <taxon>Ustilaginaceae</taxon>
        <taxon>Sporisorium</taxon>
    </lineage>
</organism>
<dbReference type="AlphaFoldDB" id="E6ZUW8"/>
<evidence type="ECO:0000256" key="1">
    <source>
        <dbReference type="SAM" id="SignalP"/>
    </source>
</evidence>
<evidence type="ECO:0000313" key="2">
    <source>
        <dbReference type="EMBL" id="CBQ71025.1"/>
    </source>
</evidence>
<proteinExistence type="predicted"/>
<dbReference type="Proteomes" id="UP000008867">
    <property type="component" value="Chromosome 20"/>
</dbReference>
<protein>
    <submittedName>
        <fullName evidence="2">Conserved hypothetical Ustilaginaceae-specific protein</fullName>
    </submittedName>
</protein>
<evidence type="ECO:0000313" key="3">
    <source>
        <dbReference type="Proteomes" id="UP000008867"/>
    </source>
</evidence>
<keyword evidence="1" id="KW-0732">Signal</keyword>
<dbReference type="VEuPathDB" id="FungiDB:sr13492"/>
<feature type="chain" id="PRO_5003216624" evidence="1">
    <location>
        <begin position="25"/>
        <end position="335"/>
    </location>
</feature>
<gene>
    <name evidence="2" type="ORF">sr13492</name>
</gene>
<reference evidence="2 3" key="1">
    <citation type="journal article" date="2010" name="Science">
        <title>Pathogenicity determinants in smut fungi revealed by genome comparison.</title>
        <authorList>
            <person name="Schirawski J."/>
            <person name="Mannhaupt G."/>
            <person name="Muench K."/>
            <person name="Brefort T."/>
            <person name="Schipper K."/>
            <person name="Doehlemann G."/>
            <person name="Di Stasio M."/>
            <person name="Roessel N."/>
            <person name="Mendoza-Mendoza A."/>
            <person name="Pester D."/>
            <person name="Mueller O."/>
            <person name="Winterberg B."/>
            <person name="Meyer E."/>
            <person name="Ghareeb H."/>
            <person name="Wollenberg T."/>
            <person name="Muensterkoetter M."/>
            <person name="Wong P."/>
            <person name="Walter M."/>
            <person name="Stukenbrock E."/>
            <person name="Gueldener U."/>
            <person name="Kahmann R."/>
        </authorList>
    </citation>
    <scope>NUCLEOTIDE SEQUENCE [LARGE SCALE GENOMIC DNA]</scope>
    <source>
        <strain evidence="3">SRZ2</strain>
    </source>
</reference>
<dbReference type="HOGENOM" id="CLU_839912_0_0_1"/>
<name>E6ZUW8_SPORE</name>
<dbReference type="EMBL" id="FQ311442">
    <property type="protein sequence ID" value="CBQ71025.1"/>
    <property type="molecule type" value="Genomic_DNA"/>
</dbReference>
<feature type="signal peptide" evidence="1">
    <location>
        <begin position="1"/>
        <end position="24"/>
    </location>
</feature>
<dbReference type="eggNOG" id="ENOG502R303">
    <property type="taxonomic scope" value="Eukaryota"/>
</dbReference>
<keyword evidence="3" id="KW-1185">Reference proteome</keyword>
<accession>E6ZUW8</accession>
<sequence length="335" mass="37497">MVSTFLRRFGRIVFCLQMVQLLHCADLPPWNLEELLSSGIDHTDFFADETSYTSRPTTPDVSFRDAVEGHHHQPSTQLSVDNTVHHYPPIYSTWTVGDSSHTGAQTHLQALTFPSNQFPAASSPAAASGSFKARPGAPTAGDAMLESLPGPRASSEAIFYLPELGIDLRRDLLEVLRDELYPVMDAKEIVSEAPQLLVAPYRNHLTMNDFALLVAEFAAPVKGVWLWVSCGRRYLLRQSRPNSETFRLVNGFTTRTNNVAFFEAFVEMREPGSEVSQYLGILRMRREAKSASSKRQFWISSSFPSKITQFSALQCLRRDPFPTNSSDTSFAQIKT</sequence>